<feature type="region of interest" description="Disordered" evidence="1">
    <location>
        <begin position="263"/>
        <end position="286"/>
    </location>
</feature>
<dbReference type="InterPro" id="IPR011009">
    <property type="entry name" value="Kinase-like_dom_sf"/>
</dbReference>
<dbReference type="Proteomes" id="UP000747399">
    <property type="component" value="Unassembled WGS sequence"/>
</dbReference>
<dbReference type="PANTHER" id="PTHR44329">
    <property type="entry name" value="SERINE/THREONINE-PROTEIN KINASE TNNI3K-RELATED"/>
    <property type="match status" value="1"/>
</dbReference>
<feature type="region of interest" description="Disordered" evidence="1">
    <location>
        <begin position="784"/>
        <end position="808"/>
    </location>
</feature>
<keyword evidence="4" id="KW-1185">Reference proteome</keyword>
<dbReference type="PROSITE" id="PS00108">
    <property type="entry name" value="PROTEIN_KINASE_ST"/>
    <property type="match status" value="1"/>
</dbReference>
<dbReference type="SMART" id="SM00220">
    <property type="entry name" value="S_TKc"/>
    <property type="match status" value="1"/>
</dbReference>
<feature type="region of interest" description="Disordered" evidence="1">
    <location>
        <begin position="313"/>
        <end position="350"/>
    </location>
</feature>
<feature type="compositionally biased region" description="Low complexity" evidence="1">
    <location>
        <begin position="1378"/>
        <end position="1388"/>
    </location>
</feature>
<comment type="caution">
    <text evidence="3">The sequence shown here is derived from an EMBL/GenBank/DDBJ whole genome shotgun (WGS) entry which is preliminary data.</text>
</comment>
<dbReference type="Gene3D" id="3.30.200.20">
    <property type="entry name" value="Phosphorylase Kinase, domain 1"/>
    <property type="match status" value="1"/>
</dbReference>
<dbReference type="PROSITE" id="PS50011">
    <property type="entry name" value="PROTEIN_KINASE_DOM"/>
    <property type="match status" value="1"/>
</dbReference>
<dbReference type="InterPro" id="IPR051681">
    <property type="entry name" value="Ser/Thr_Kinases-Pseudokinases"/>
</dbReference>
<reference evidence="3" key="1">
    <citation type="journal article" date="2021" name="Proc. Natl. Acad. Sci. U.S.A.">
        <title>Three genomes in the algal genus Volvox reveal the fate of a haploid sex-determining region after a transition to homothallism.</title>
        <authorList>
            <person name="Yamamoto K."/>
            <person name="Hamaji T."/>
            <person name="Kawai-Toyooka H."/>
            <person name="Matsuzaki R."/>
            <person name="Takahashi F."/>
            <person name="Nishimura Y."/>
            <person name="Kawachi M."/>
            <person name="Noguchi H."/>
            <person name="Minakuchi Y."/>
            <person name="Umen J.G."/>
            <person name="Toyoda A."/>
            <person name="Nozaki H."/>
        </authorList>
    </citation>
    <scope>NUCLEOTIDE SEQUENCE</scope>
    <source>
        <strain evidence="3">NIES-3780</strain>
    </source>
</reference>
<sequence length="1501" mass="157605">MRVFEACFGSCIGVSPGEVRELDAPVTRASQLIGNECSAKSSKEGAVILQDIIPLSPAFPPAAIGAAVEAQQVEAEESGLERKITVTVVDNPYIGPVPQQASLCSLRPEVRPELASLLVSANSFSKISFHSPSFQLSTHESTASLGSGTIALISDVRVSLAGECRASDCGPIAIKLSTLEQLLASVTEPLWVGQGAQGAVLKAQWRSGGCTVAVKWLVSDGGDLPAAYMEALVAKMLAHPFLVQTFEYGMCKLDGSFDQVLQQYQQQEQEQPRQEKKQPQQHEAQQLPETLQQVAKQPLYQYTLDSLGQPLCHGEQEEQAQEQQRMQQQQQNSNEGQSEGGGRGTFPAPVPYLPSHAVLNPAQHPALCALAAGATAPSACCSSAVSCCGSNTPVSVRGTEYSATPSRETAQAPKAQELGTSPQGLSTQMTWVGAAPSPFEVLAACRDSFDGSGTATGLRPVDCIGVLKQLGAARGKYVVQIVSEWCDEGTLHAAIRRGVFKAHPPRPGVLGRSRTWALRALLRTAREVAMGMCHLHSLGIIHGDLKPGNVLLKSSRIDSRGFVAKVADFGLSRLCSQREEFVTTANWGTVPYMAGEYLDNRLYKSSDVYSFGVLLWQMYTGKAPFAGHLEAQVAVGVMMGNLQLEWPANMSPPLLRLGQACCRHEPDQRPTFKEVVVALMGIETQVRDAHARAKMAMRRVDGSVSSASRPVHGSSGVLTLPLAHTMSYPQPHGTGSGALEGMASGATLTATAARYPQYPSQSLLHQSYQHHQVLQNHIHYQFQQQPATMQQHGQQQQGQQQQGQQQQGQQQQGQQQGQQQQEQQQQFVAHAVMACRSNAIPNYTASCCRPSHTQSMLLLGSQNVNMLREACSLELASELRDSGPGAPPSSFVSNVGADVVGAVSMTAAATIPSQTTMQVMQHALAASPQAPFLQPHQQPQPALLPQTSQLPPHFSSGRFMPTSTSRLHIRTSFADIPQVSPGGGECGDYGFEVGSVAQDVNSPLPTLSDSLSVHTVMAPPKLQAATAVVTVPSFTYSSVTESPPVPFALSPMSPAGSIAWAACFSPSAAPDTERKTSLVSATLAAALEISPTQARPFEPASMVPASIAMAHDAARTESDRKSVDFSVDGAKMPVVEFTSVFGEALDSLGSGAFLGSTTRARLAPAGSTAATTLVDTCPQQQVAPEQLAPQQQQPAAPGASLALAQPIACGLPCRPFNPYAPAATCGCSGAESSGPWGKATAPGISVAAAAARQHQLMPDIQRHASLPVPLLNADGGHGGHGGRQGRSTSLSASMVVPAGYWYSANITRLEEHPPQVTAHQPQSQQSQQEEPSAHRSPSSPPASVVGAAASGNGDSEGVCAGRKTPSYPGSALLHGLAQQQQQQQQQPQSAGTARGAFRGGQVAAATLSGVSGASLPAPAPVLHRRPRSAFGLASVTGAAAGRRGSGAGPMPYLHGSNTVAGFTAAGPPPDDLPSPGFASMMLIPLAPLHESVEGPGTGAEV</sequence>
<feature type="region of interest" description="Disordered" evidence="1">
    <location>
        <begin position="1268"/>
        <end position="1288"/>
    </location>
</feature>
<feature type="compositionally biased region" description="Low complexity" evidence="1">
    <location>
        <begin position="321"/>
        <end position="337"/>
    </location>
</feature>
<dbReference type="Pfam" id="PF07714">
    <property type="entry name" value="PK_Tyr_Ser-Thr"/>
    <property type="match status" value="1"/>
</dbReference>
<organism evidence="3 4">
    <name type="scientific">Volvox africanus</name>
    <dbReference type="NCBI Taxonomy" id="51714"/>
    <lineage>
        <taxon>Eukaryota</taxon>
        <taxon>Viridiplantae</taxon>
        <taxon>Chlorophyta</taxon>
        <taxon>core chlorophytes</taxon>
        <taxon>Chlorophyceae</taxon>
        <taxon>CS clade</taxon>
        <taxon>Chlamydomonadales</taxon>
        <taxon>Volvocaceae</taxon>
        <taxon>Volvox</taxon>
    </lineage>
</organism>
<evidence type="ECO:0000313" key="4">
    <source>
        <dbReference type="Proteomes" id="UP000747399"/>
    </source>
</evidence>
<evidence type="ECO:0000259" key="2">
    <source>
        <dbReference type="PROSITE" id="PS50011"/>
    </source>
</evidence>
<evidence type="ECO:0000313" key="3">
    <source>
        <dbReference type="EMBL" id="GIL59650.1"/>
    </source>
</evidence>
<dbReference type="InterPro" id="IPR008271">
    <property type="entry name" value="Ser/Thr_kinase_AS"/>
</dbReference>
<feature type="domain" description="Protein kinase" evidence="2">
    <location>
        <begin position="364"/>
        <end position="693"/>
    </location>
</feature>
<dbReference type="PANTHER" id="PTHR44329:SF261">
    <property type="entry name" value="ZINC FINGER CONTAINING PROTEIN KINASE-RELATED"/>
    <property type="match status" value="1"/>
</dbReference>
<dbReference type="EMBL" id="BNCO01000036">
    <property type="protein sequence ID" value="GIL59650.1"/>
    <property type="molecule type" value="Genomic_DNA"/>
</dbReference>
<name>A0A8J4BIZ8_9CHLO</name>
<feature type="compositionally biased region" description="Gly residues" evidence="1">
    <location>
        <begin position="1275"/>
        <end position="1284"/>
    </location>
</feature>
<dbReference type="InterPro" id="IPR001245">
    <property type="entry name" value="Ser-Thr/Tyr_kinase_cat_dom"/>
</dbReference>
<dbReference type="GO" id="GO:0005524">
    <property type="term" value="F:ATP binding"/>
    <property type="evidence" value="ECO:0007669"/>
    <property type="project" value="InterPro"/>
</dbReference>
<dbReference type="Gene3D" id="1.10.510.10">
    <property type="entry name" value="Transferase(Phosphotransferase) domain 1"/>
    <property type="match status" value="1"/>
</dbReference>
<evidence type="ECO:0000256" key="1">
    <source>
        <dbReference type="SAM" id="MobiDB-lite"/>
    </source>
</evidence>
<feature type="compositionally biased region" description="Basic and acidic residues" evidence="1">
    <location>
        <begin position="270"/>
        <end position="280"/>
    </location>
</feature>
<feature type="region of interest" description="Disordered" evidence="1">
    <location>
        <begin position="1313"/>
        <end position="1396"/>
    </location>
</feature>
<feature type="region of interest" description="Disordered" evidence="1">
    <location>
        <begin position="396"/>
        <end position="424"/>
    </location>
</feature>
<proteinExistence type="predicted"/>
<accession>A0A8J4BIZ8</accession>
<dbReference type="GO" id="GO:0004674">
    <property type="term" value="F:protein serine/threonine kinase activity"/>
    <property type="evidence" value="ECO:0007669"/>
    <property type="project" value="TreeGrafter"/>
</dbReference>
<gene>
    <name evidence="3" type="ORF">Vafri_14380</name>
</gene>
<dbReference type="SUPFAM" id="SSF56112">
    <property type="entry name" value="Protein kinase-like (PK-like)"/>
    <property type="match status" value="1"/>
</dbReference>
<dbReference type="InterPro" id="IPR000719">
    <property type="entry name" value="Prot_kinase_dom"/>
</dbReference>
<protein>
    <recommendedName>
        <fullName evidence="2">Protein kinase domain-containing protein</fullName>
    </recommendedName>
</protein>
<feature type="compositionally biased region" description="Low complexity" evidence="1">
    <location>
        <begin position="1320"/>
        <end position="1351"/>
    </location>
</feature>